<dbReference type="Pfam" id="PF13873">
    <property type="entry name" value="Myb_DNA-bind_5"/>
    <property type="match status" value="1"/>
</dbReference>
<comment type="function">
    <text evidence="5">Involved in transvection phenomena (= synapsis-dependent gene expression), where the synaptic pairing of chromosomes carrying genes with which zeste interacts influences the expression of these genes. Zeste binds to DNA and stimulates transcription from a nearby promoter.</text>
</comment>
<feature type="domain" description="Myb/SANT-like DNA-binding" evidence="6">
    <location>
        <begin position="13"/>
        <end position="83"/>
    </location>
</feature>
<evidence type="ECO:0000256" key="4">
    <source>
        <dbReference type="ARBA" id="ARBA00023163"/>
    </source>
</evidence>
<gene>
    <name evidence="8" type="primary">LOC114242346</name>
</gene>
<organism evidence="7 8">
    <name type="scientific">Bombyx mandarina</name>
    <name type="common">Wild silk moth</name>
    <name type="synonym">Wild silkworm</name>
    <dbReference type="NCBI Taxonomy" id="7092"/>
    <lineage>
        <taxon>Eukaryota</taxon>
        <taxon>Metazoa</taxon>
        <taxon>Ecdysozoa</taxon>
        <taxon>Arthropoda</taxon>
        <taxon>Hexapoda</taxon>
        <taxon>Insecta</taxon>
        <taxon>Pterygota</taxon>
        <taxon>Neoptera</taxon>
        <taxon>Endopterygota</taxon>
        <taxon>Lepidoptera</taxon>
        <taxon>Glossata</taxon>
        <taxon>Ditrysia</taxon>
        <taxon>Bombycoidea</taxon>
        <taxon>Bombycidae</taxon>
        <taxon>Bombycinae</taxon>
        <taxon>Bombyx</taxon>
    </lineage>
</organism>
<sequence length="230" mass="26624">MDGRRSHRSVYPTAKQKKKLIEMVAKYPELVSCKVRQGFSYTDAHKLWQNIAVECNAIPGAKKTWRQWKKTWQDIRSKTKKRHSTDLPASLIVLSQAEKDALGLKNATTTENCMEEETEFVTLQENITESVSNDIESTASYSEVESLPEEKVFTRSSRNKIKKLKNAIKNSAKHSNSCFFSCDMFSVSEDRKLQLKEDYLNFKKDYLRQKLNLMKEQTDALKNIARELSK</sequence>
<reference evidence="8" key="1">
    <citation type="submission" date="2025-08" db="UniProtKB">
        <authorList>
            <consortium name="RefSeq"/>
        </authorList>
    </citation>
    <scope>IDENTIFICATION</scope>
    <source>
        <tissue evidence="8">Silk gland</tissue>
    </source>
</reference>
<evidence type="ECO:0000313" key="8">
    <source>
        <dbReference type="RefSeq" id="XP_028029270.1"/>
    </source>
</evidence>
<comment type="subunit">
    <text evidence="1">Self-associates forming complexes of several hundred monomers.</text>
</comment>
<accession>A0A6J2JI82</accession>
<evidence type="ECO:0000256" key="1">
    <source>
        <dbReference type="ARBA" id="ARBA00011764"/>
    </source>
</evidence>
<evidence type="ECO:0000259" key="6">
    <source>
        <dbReference type="Pfam" id="PF13873"/>
    </source>
</evidence>
<name>A0A6J2JI82_BOMMA</name>
<dbReference type="RefSeq" id="XP_028029270.1">
    <property type="nucleotide sequence ID" value="XM_028173469.1"/>
</dbReference>
<keyword evidence="3" id="KW-0805">Transcription regulation</keyword>
<protein>
    <recommendedName>
        <fullName evidence="2">Regulatory protein zeste</fullName>
    </recommendedName>
</protein>
<dbReference type="KEGG" id="bman:114242346"/>
<evidence type="ECO:0000256" key="3">
    <source>
        <dbReference type="ARBA" id="ARBA00023015"/>
    </source>
</evidence>
<evidence type="ECO:0000256" key="2">
    <source>
        <dbReference type="ARBA" id="ARBA00016807"/>
    </source>
</evidence>
<evidence type="ECO:0000313" key="7">
    <source>
        <dbReference type="Proteomes" id="UP000504629"/>
    </source>
</evidence>
<dbReference type="OrthoDB" id="7543230at2759"/>
<dbReference type="GeneID" id="114242346"/>
<dbReference type="InterPro" id="IPR028002">
    <property type="entry name" value="Myb_DNA-bind_5"/>
</dbReference>
<keyword evidence="7" id="KW-1185">Reference proteome</keyword>
<dbReference type="Proteomes" id="UP000504629">
    <property type="component" value="Unplaced"/>
</dbReference>
<keyword evidence="4" id="KW-0804">Transcription</keyword>
<dbReference type="AlphaFoldDB" id="A0A6J2JI82"/>
<evidence type="ECO:0000256" key="5">
    <source>
        <dbReference type="ARBA" id="ARBA00025466"/>
    </source>
</evidence>
<proteinExistence type="predicted"/>